<dbReference type="InterPro" id="IPR030678">
    <property type="entry name" value="Peptide/Ni-bd"/>
</dbReference>
<comment type="subcellular location">
    <subcellularLocation>
        <location evidence="1">Periplasm</location>
    </subcellularLocation>
</comment>
<proteinExistence type="inferred from homology"/>
<protein>
    <submittedName>
        <fullName evidence="4">ABC transporter substrate-binding protein</fullName>
    </submittedName>
</protein>
<organism evidence="4 5">
    <name type="scientific">Tabrizicola soli</name>
    <dbReference type="NCBI Taxonomy" id="2185115"/>
    <lineage>
        <taxon>Bacteria</taxon>
        <taxon>Pseudomonadati</taxon>
        <taxon>Pseudomonadota</taxon>
        <taxon>Alphaproteobacteria</taxon>
        <taxon>Rhodobacterales</taxon>
        <taxon>Paracoccaceae</taxon>
        <taxon>Tabrizicola</taxon>
    </lineage>
</organism>
<dbReference type="CDD" id="cd08503">
    <property type="entry name" value="PBP2_NikA_DppA_OppA_like_17"/>
    <property type="match status" value="1"/>
</dbReference>
<comment type="similarity">
    <text evidence="2">Belongs to the bacterial solute-binding protein 5 family.</text>
</comment>
<evidence type="ECO:0000256" key="1">
    <source>
        <dbReference type="ARBA" id="ARBA00004418"/>
    </source>
</evidence>
<dbReference type="InterPro" id="IPR039424">
    <property type="entry name" value="SBP_5"/>
</dbReference>
<dbReference type="InterPro" id="IPR006311">
    <property type="entry name" value="TAT_signal"/>
</dbReference>
<dbReference type="EMBL" id="JBHRSM010000046">
    <property type="protein sequence ID" value="MFC3088031.1"/>
    <property type="molecule type" value="Genomic_DNA"/>
</dbReference>
<evidence type="ECO:0000313" key="4">
    <source>
        <dbReference type="EMBL" id="MFC3088031.1"/>
    </source>
</evidence>
<dbReference type="InterPro" id="IPR000914">
    <property type="entry name" value="SBP_5_dom"/>
</dbReference>
<sequence>MTQLSRLLAPGRRGFLAGLAITAGSLALPRGLAAQEGPKQGGTLRYGMNDGSQTETLDPAGWATVTTGVAFNGALCNNLVELLPDGSIAGDLAESWSSDEAAVRWTFVLRKGVKFHDGRPFTAEDARQSILHHMGEGSTSGALAIVEQIADVAVEGEDLVFTLSAGNADFPALLSDYHLSIFPAREGGGIDWESGIGTGAFKLVSFEPGIAISLVRNPDYHKPGLPHFDALEIINIPDSTARLNALLTGEVDVIEDVDIRNIAMVEGNPDLKVVRTPSLRHLTFDMNCKVAPYDNPAVRKALKLAIDRDDILQKVFLGEGEKGNDTPVARIMPYFSETPPQHQYDPEAAKAILSEAGLDGVTVDLSVAESAFPGAVEAAVLFKEHAAKAGITINIVNEADDGYWDNVWLQKPFNASDWYGRVTLDWLFATSYTSDAPWNNTGFNNARFDELQKAARTELDQAKRAAIYAEMQQILHDDGGVITVAFVSWRLAMSANIGHGPMGGILPGDNHRAAERWWRLDA</sequence>
<feature type="domain" description="Solute-binding protein family 5" evidence="3">
    <location>
        <begin position="89"/>
        <end position="437"/>
    </location>
</feature>
<comment type="caution">
    <text evidence="4">The sequence shown here is derived from an EMBL/GenBank/DDBJ whole genome shotgun (WGS) entry which is preliminary data.</text>
</comment>
<dbReference type="Gene3D" id="3.90.76.10">
    <property type="entry name" value="Dipeptide-binding Protein, Domain 1"/>
    <property type="match status" value="1"/>
</dbReference>
<dbReference type="PIRSF" id="PIRSF002741">
    <property type="entry name" value="MppA"/>
    <property type="match status" value="1"/>
</dbReference>
<evidence type="ECO:0000259" key="3">
    <source>
        <dbReference type="Pfam" id="PF00496"/>
    </source>
</evidence>
<dbReference type="Proteomes" id="UP001595445">
    <property type="component" value="Unassembled WGS sequence"/>
</dbReference>
<dbReference type="Gene3D" id="3.10.105.10">
    <property type="entry name" value="Dipeptide-binding Protein, Domain 3"/>
    <property type="match status" value="1"/>
</dbReference>
<evidence type="ECO:0000256" key="2">
    <source>
        <dbReference type="ARBA" id="ARBA00005695"/>
    </source>
</evidence>
<dbReference type="SUPFAM" id="SSF53850">
    <property type="entry name" value="Periplasmic binding protein-like II"/>
    <property type="match status" value="1"/>
</dbReference>
<dbReference type="Gene3D" id="3.40.190.10">
    <property type="entry name" value="Periplasmic binding protein-like II"/>
    <property type="match status" value="1"/>
</dbReference>
<dbReference type="PROSITE" id="PS51318">
    <property type="entry name" value="TAT"/>
    <property type="match status" value="1"/>
</dbReference>
<accession>A0ABV7E092</accession>
<dbReference type="Pfam" id="PF00496">
    <property type="entry name" value="SBP_bac_5"/>
    <property type="match status" value="1"/>
</dbReference>
<keyword evidence="5" id="KW-1185">Reference proteome</keyword>
<name>A0ABV7E092_9RHOB</name>
<evidence type="ECO:0000313" key="5">
    <source>
        <dbReference type="Proteomes" id="UP001595445"/>
    </source>
</evidence>
<dbReference type="RefSeq" id="WP_197647587.1">
    <property type="nucleotide sequence ID" value="NZ_JAEACP010000033.1"/>
</dbReference>
<gene>
    <name evidence="4" type="ORF">ACFOD6_18470</name>
</gene>
<dbReference type="PANTHER" id="PTHR30290">
    <property type="entry name" value="PERIPLASMIC BINDING COMPONENT OF ABC TRANSPORTER"/>
    <property type="match status" value="1"/>
</dbReference>
<reference evidence="5" key="1">
    <citation type="journal article" date="2019" name="Int. J. Syst. Evol. Microbiol.">
        <title>The Global Catalogue of Microorganisms (GCM) 10K type strain sequencing project: providing services to taxonomists for standard genome sequencing and annotation.</title>
        <authorList>
            <consortium name="The Broad Institute Genomics Platform"/>
            <consortium name="The Broad Institute Genome Sequencing Center for Infectious Disease"/>
            <person name="Wu L."/>
            <person name="Ma J."/>
        </authorList>
    </citation>
    <scope>NUCLEOTIDE SEQUENCE [LARGE SCALE GENOMIC DNA]</scope>
    <source>
        <strain evidence="5">KCTC 62102</strain>
    </source>
</reference>